<gene>
    <name evidence="2" type="ORF">KCG45_05165</name>
</gene>
<evidence type="ECO:0000256" key="1">
    <source>
        <dbReference type="SAM" id="MobiDB-lite"/>
    </source>
</evidence>
<evidence type="ECO:0000313" key="3">
    <source>
        <dbReference type="Proteomes" id="UP000699975"/>
    </source>
</evidence>
<name>A0ABS6SKQ4_9SPHN</name>
<proteinExistence type="predicted"/>
<feature type="compositionally biased region" description="Polar residues" evidence="1">
    <location>
        <begin position="208"/>
        <end position="223"/>
    </location>
</feature>
<dbReference type="Proteomes" id="UP000699975">
    <property type="component" value="Unassembled WGS sequence"/>
</dbReference>
<dbReference type="RefSeq" id="WP_218316002.1">
    <property type="nucleotide sequence ID" value="NZ_JAGSPB010000001.1"/>
</dbReference>
<comment type="caution">
    <text evidence="2">The sequence shown here is derived from an EMBL/GenBank/DDBJ whole genome shotgun (WGS) entry which is preliminary data.</text>
</comment>
<feature type="region of interest" description="Disordered" evidence="1">
    <location>
        <begin position="203"/>
        <end position="223"/>
    </location>
</feature>
<evidence type="ECO:0000313" key="2">
    <source>
        <dbReference type="EMBL" id="MBV7265560.1"/>
    </source>
</evidence>
<keyword evidence="3" id="KW-1185">Reference proteome</keyword>
<dbReference type="EMBL" id="JAGSPB010000001">
    <property type="protein sequence ID" value="MBV7265560.1"/>
    <property type="molecule type" value="Genomic_DNA"/>
</dbReference>
<evidence type="ECO:0008006" key="4">
    <source>
        <dbReference type="Google" id="ProtNLM"/>
    </source>
</evidence>
<protein>
    <recommendedName>
        <fullName evidence="4">Class I SAM-dependent methyltransferase</fullName>
    </recommendedName>
</protein>
<reference evidence="2 3" key="1">
    <citation type="submission" date="2021-04" db="EMBL/GenBank/DDBJ databases">
        <authorList>
            <person name="Pira H."/>
            <person name="Risdian C."/>
            <person name="Wink J."/>
        </authorList>
    </citation>
    <scope>NUCLEOTIDE SEQUENCE [LARGE SCALE GENOMIC DNA]</scope>
    <source>
        <strain evidence="2 3">WH131</strain>
    </source>
</reference>
<organism evidence="2 3">
    <name type="scientific">Erythrobacter ani</name>
    <dbReference type="NCBI Taxonomy" id="2827235"/>
    <lineage>
        <taxon>Bacteria</taxon>
        <taxon>Pseudomonadati</taxon>
        <taxon>Pseudomonadota</taxon>
        <taxon>Alphaproteobacteria</taxon>
        <taxon>Sphingomonadales</taxon>
        <taxon>Erythrobacteraceae</taxon>
        <taxon>Erythrobacter/Porphyrobacter group</taxon>
        <taxon>Erythrobacter</taxon>
    </lineage>
</organism>
<sequence length="223" mass="25489">MSEQNWPELSFPKDEAELVRAIYEKATVILEYGSGGSTIIAAEKPGKLVFSVESDREWALRLQHEIDSRKLSSPATVYHVDIGPTGDWGRPLNSDSWTNFHNYPLAIWDEPFFRQPDVVLIDGRFRPACLMAVALRTRQTVTLLFDDYKSRPAYHSVEGFLKPTKIVGRLAVFRVEPRQLDASEIRKLMENFFRATYHGMDQPPYKNNLRNKSSSPGDGRNIT</sequence>
<accession>A0ABS6SKQ4</accession>